<dbReference type="EMBL" id="DTFI01000209">
    <property type="protein sequence ID" value="HGI44198.1"/>
    <property type="molecule type" value="Genomic_DNA"/>
</dbReference>
<protein>
    <submittedName>
        <fullName evidence="1">Uncharacterized protein</fullName>
    </submittedName>
</protein>
<reference evidence="1" key="1">
    <citation type="journal article" date="2020" name="mSystems">
        <title>Genome- and Community-Level Interaction Insights into Carbon Utilization and Element Cycling Functions of Hydrothermarchaeota in Hydrothermal Sediment.</title>
        <authorList>
            <person name="Zhou Z."/>
            <person name="Liu Y."/>
            <person name="Xu W."/>
            <person name="Pan J."/>
            <person name="Luo Z.H."/>
            <person name="Li M."/>
        </authorList>
    </citation>
    <scope>NUCLEOTIDE SEQUENCE [LARGE SCALE GENOMIC DNA]</scope>
    <source>
        <strain evidence="1">SpSt-735</strain>
    </source>
</reference>
<evidence type="ECO:0000313" key="1">
    <source>
        <dbReference type="EMBL" id="HGI44198.1"/>
    </source>
</evidence>
<sequence>MVVSKLRVVDAGGTVYLVGSCAHIEGLRDLVAYLERTEEGSCVAKVLSSKEEVLRRLHELGVSEEVELLSPRLELGVRQGLKLCPVCGSPRLTPLGVIGVTPTLYLCEDCGYAGYIVLEVAQE</sequence>
<organism evidence="1">
    <name type="scientific">Thermofilum pendens</name>
    <dbReference type="NCBI Taxonomy" id="2269"/>
    <lineage>
        <taxon>Archaea</taxon>
        <taxon>Thermoproteota</taxon>
        <taxon>Thermoprotei</taxon>
        <taxon>Thermofilales</taxon>
        <taxon>Thermofilaceae</taxon>
        <taxon>Thermofilum</taxon>
    </lineage>
</organism>
<dbReference type="AlphaFoldDB" id="A0A7C4BBG2"/>
<dbReference type="PROSITE" id="PS51257">
    <property type="entry name" value="PROKAR_LIPOPROTEIN"/>
    <property type="match status" value="1"/>
</dbReference>
<accession>A0A7C4BBG2</accession>
<gene>
    <name evidence="1" type="ORF">ENV17_07425</name>
</gene>
<comment type="caution">
    <text evidence="1">The sequence shown here is derived from an EMBL/GenBank/DDBJ whole genome shotgun (WGS) entry which is preliminary data.</text>
</comment>
<name>A0A7C4BBG2_THEPE</name>
<proteinExistence type="predicted"/>